<dbReference type="GO" id="GO:0003677">
    <property type="term" value="F:DNA binding"/>
    <property type="evidence" value="ECO:0007669"/>
    <property type="project" value="UniProtKB-KW"/>
</dbReference>
<keyword evidence="7" id="KW-0238">DNA-binding</keyword>
<dbReference type="Gene3D" id="3.40.1800.10">
    <property type="entry name" value="His-Me finger endonucleases"/>
    <property type="match status" value="1"/>
</dbReference>
<dbReference type="InterPro" id="IPR038563">
    <property type="entry name" value="Endonuclease_7_sf"/>
</dbReference>
<dbReference type="Proteomes" id="UP000478052">
    <property type="component" value="Unassembled WGS sequence"/>
</dbReference>
<comment type="catalytic activity">
    <reaction evidence="8">
        <text>DNA(n) + a 2'-deoxyribonucleoside 5'-triphosphate = DNA(n+1) + diphosphate</text>
        <dbReference type="Rhea" id="RHEA:22508"/>
        <dbReference type="Rhea" id="RHEA-COMP:17339"/>
        <dbReference type="Rhea" id="RHEA-COMP:17340"/>
        <dbReference type="ChEBI" id="CHEBI:33019"/>
        <dbReference type="ChEBI" id="CHEBI:61560"/>
        <dbReference type="ChEBI" id="CHEBI:173112"/>
        <dbReference type="EC" id="2.7.7.7"/>
    </reaction>
</comment>
<reference evidence="11 12" key="1">
    <citation type="submission" date="2019-08" db="EMBL/GenBank/DDBJ databases">
        <title>Whole genome of Aphis craccivora.</title>
        <authorList>
            <person name="Voronova N.V."/>
            <person name="Shulinski R.S."/>
            <person name="Bandarenka Y.V."/>
            <person name="Zhorov D.G."/>
            <person name="Warner D."/>
        </authorList>
    </citation>
    <scope>NUCLEOTIDE SEQUENCE [LARGE SCALE GENOMIC DNA]</scope>
    <source>
        <strain evidence="11">180601</strain>
        <tissue evidence="11">Whole Body</tissue>
    </source>
</reference>
<evidence type="ECO:0000256" key="8">
    <source>
        <dbReference type="ARBA" id="ARBA00049244"/>
    </source>
</evidence>
<keyword evidence="4" id="KW-0548">Nucleotidyltransferase</keyword>
<dbReference type="InterPro" id="IPR012337">
    <property type="entry name" value="RNaseH-like_sf"/>
</dbReference>
<dbReference type="OrthoDB" id="8191949at2759"/>
<evidence type="ECO:0000256" key="6">
    <source>
        <dbReference type="ARBA" id="ARBA00022932"/>
    </source>
</evidence>
<dbReference type="SUPFAM" id="SSF56672">
    <property type="entry name" value="DNA/RNA polymerases"/>
    <property type="match status" value="1"/>
</dbReference>
<evidence type="ECO:0000259" key="10">
    <source>
        <dbReference type="Pfam" id="PF03175"/>
    </source>
</evidence>
<dbReference type="SUPFAM" id="SSF54060">
    <property type="entry name" value="His-Me finger endonucleases"/>
    <property type="match status" value="1"/>
</dbReference>
<proteinExistence type="inferred from homology"/>
<dbReference type="GO" id="GO:0003887">
    <property type="term" value="F:DNA-directed DNA polymerase activity"/>
    <property type="evidence" value="ECO:0007669"/>
    <property type="project" value="UniProtKB-KW"/>
</dbReference>
<protein>
    <recommendedName>
        <fullName evidence="2">DNA-directed DNA polymerase</fullName>
        <ecNumber evidence="2">2.7.7.7</ecNumber>
    </recommendedName>
</protein>
<evidence type="ECO:0000313" key="11">
    <source>
        <dbReference type="EMBL" id="KAF0764022.1"/>
    </source>
</evidence>
<evidence type="ECO:0000256" key="2">
    <source>
        <dbReference type="ARBA" id="ARBA00012417"/>
    </source>
</evidence>
<dbReference type="PANTHER" id="PTHR31511">
    <property type="entry name" value="PROTEIN CBG23764"/>
    <property type="match status" value="1"/>
</dbReference>
<feature type="region of interest" description="Disordered" evidence="9">
    <location>
        <begin position="1067"/>
        <end position="1092"/>
    </location>
</feature>
<evidence type="ECO:0000256" key="1">
    <source>
        <dbReference type="ARBA" id="ARBA00005755"/>
    </source>
</evidence>
<dbReference type="PANTHER" id="PTHR31511:SF12">
    <property type="entry name" value="RHO TERMINATION FACTOR N-TERMINAL DOMAIN-CONTAINING PROTEIN"/>
    <property type="match status" value="1"/>
</dbReference>
<evidence type="ECO:0000256" key="5">
    <source>
        <dbReference type="ARBA" id="ARBA00022705"/>
    </source>
</evidence>
<keyword evidence="6" id="KW-0239">DNA-directed DNA polymerase</keyword>
<dbReference type="SUPFAM" id="SSF53098">
    <property type="entry name" value="Ribonuclease H-like"/>
    <property type="match status" value="1"/>
</dbReference>
<accession>A0A6G0Z0L3</accession>
<keyword evidence="12" id="KW-1185">Reference proteome</keyword>
<sequence length="1197" mass="137126">MGIAVGRQQQQQQSLSSVGVVDSVASTSNVNDSIPQQAPHPSRSLESVYAHRELPAEDRAFKTVSREAYIHSNVRAMVDEDFAALMSEEDRYMKKGSGFTLSSIDGLLLGIYEHTPLGGSSYIPLPENIMRKKAVINPMNIDDDCFKWAILARHVPLGHHNHVGQKYYNEEHRYDFSELSSPTPVSEINIFERRNKGVSLNVYGLKPSKRGKVGKGGKGEKLGKESVVYPIRVVDNEKADHFDLLVVEGSERVHYTYISNFSRLVRSQKTLHTSRLFICKRCFTSFDEQVKKSKLSGNEALQQHMQLCGSNKPILPVMPEEEKVVKFNGWGNMQRHPFVICADFEALLEKQTELVGASTDGIHAHHLMSYGYFVKAVADVPVALMEKYDIPQTPVVYRGSESRDEVAKHFVASITALATKLGDLLKATNVLISMSVEEVRMHNAKSVCDMCKLAFTETRCKVADHCHLSGRLRHTLCVPCNLKLVTPKFVPCFLHKLSKYDAHFIVTELGYDKESITVIPNTEENYISFSKRVMPDFSVRFLDSCRFMASSLAELAGNLLTKPGDFEKFRETAKVFQPADMSLVTRKGVFPYEYTDKWSRLEETVLPPKREFYSLLTEKHVSDEDYVHATEVWQHFNYATLGDYSDLYLKVDVLLLADVMENFPPGFTFDAMLRYTGVSLELLMDYDMIIFVEQGIRGGLVQASERYCRANNPKTPGYDAEKPPSWLVYQDWFKWYEGDLDRSLELLEGMTDKSDVGHIYEIDIAYPDNLHDAHNDLPFLPRNGVPPGSKVNKLMVTLERKERYIVHYRNLKQAIANGLIVEKVHRVLEFRQSAWLAKYINLNTEMRKKAGNEFERDFFKLLNNAVFRKTMECVRNRISMELVSCPRRMRKLVNKPTFKHMTTYTETLAAVSLQKSKVHFSKPIYIGFAVLEISKELMYDYHYNVMRRHYNDSIRLMYMDTDSLVYRVNTDDFYKDLVDNPALLDCMDTSNLPVTHPCYVGMRKKIPGFFKDETGGRTMYEFIALRAKSYTYKIEGDEQLVAKGIRGHVVRNHLTFEDHKRCLFEDDDAGDGDESEELGTNDDDDFDDGDFGDDHEWKDVEMRRRARLMARSVVDTIHGNAAAASVATIAGVKFTPTPLSAYTPYTPYRENVSIRSFEHRVKTIKTMKMTLNRFDDKRVVDDDRIRTRAYGHYALRA</sequence>
<dbReference type="EMBL" id="VUJU01001740">
    <property type="protein sequence ID" value="KAF0764022.1"/>
    <property type="molecule type" value="Genomic_DNA"/>
</dbReference>
<keyword evidence="3" id="KW-0808">Transferase</keyword>
<feature type="domain" description="DNA-directed DNA polymerase family B mitochondria/virus" evidence="10">
    <location>
        <begin position="492"/>
        <end position="665"/>
    </location>
</feature>
<gene>
    <name evidence="11" type="ORF">FWK35_00023672</name>
</gene>
<organism evidence="11 12">
    <name type="scientific">Aphis craccivora</name>
    <name type="common">Cowpea aphid</name>
    <dbReference type="NCBI Taxonomy" id="307492"/>
    <lineage>
        <taxon>Eukaryota</taxon>
        <taxon>Metazoa</taxon>
        <taxon>Ecdysozoa</taxon>
        <taxon>Arthropoda</taxon>
        <taxon>Hexapoda</taxon>
        <taxon>Insecta</taxon>
        <taxon>Pterygota</taxon>
        <taxon>Neoptera</taxon>
        <taxon>Paraneoptera</taxon>
        <taxon>Hemiptera</taxon>
        <taxon>Sternorrhyncha</taxon>
        <taxon>Aphidomorpha</taxon>
        <taxon>Aphidoidea</taxon>
        <taxon>Aphididae</taxon>
        <taxon>Aphidini</taxon>
        <taxon>Aphis</taxon>
        <taxon>Aphis</taxon>
    </lineage>
</organism>
<dbReference type="AlphaFoldDB" id="A0A6G0Z0L3"/>
<dbReference type="EC" id="2.7.7.7" evidence="2"/>
<dbReference type="InterPro" id="IPR004211">
    <property type="entry name" value="Endonuclease_7"/>
</dbReference>
<dbReference type="InterPro" id="IPR023211">
    <property type="entry name" value="DNA_pol_palm_dom_sf"/>
</dbReference>
<keyword evidence="5" id="KW-0235">DNA replication</keyword>
<dbReference type="InterPro" id="IPR043502">
    <property type="entry name" value="DNA/RNA_pol_sf"/>
</dbReference>
<comment type="similarity">
    <text evidence="1">Belongs to the DNA polymerase type-B family.</text>
</comment>
<dbReference type="InterPro" id="IPR004868">
    <property type="entry name" value="DNA-dir_DNA_pol_B_mt/vir"/>
</dbReference>
<evidence type="ECO:0000313" key="12">
    <source>
        <dbReference type="Proteomes" id="UP000478052"/>
    </source>
</evidence>
<dbReference type="Pfam" id="PF03175">
    <property type="entry name" value="DNA_pol_B_2"/>
    <property type="match status" value="1"/>
</dbReference>
<evidence type="ECO:0000256" key="9">
    <source>
        <dbReference type="SAM" id="MobiDB-lite"/>
    </source>
</evidence>
<feature type="compositionally biased region" description="Acidic residues" evidence="9">
    <location>
        <begin position="1067"/>
        <end position="1091"/>
    </location>
</feature>
<comment type="caution">
    <text evidence="11">The sequence shown here is derived from an EMBL/GenBank/DDBJ whole genome shotgun (WGS) entry which is preliminary data.</text>
</comment>
<dbReference type="Gene3D" id="3.90.1600.10">
    <property type="entry name" value="Palm domain of DNA polymerase"/>
    <property type="match status" value="1"/>
</dbReference>
<evidence type="ECO:0000256" key="7">
    <source>
        <dbReference type="ARBA" id="ARBA00023125"/>
    </source>
</evidence>
<dbReference type="GO" id="GO:0000166">
    <property type="term" value="F:nucleotide binding"/>
    <property type="evidence" value="ECO:0007669"/>
    <property type="project" value="InterPro"/>
</dbReference>
<evidence type="ECO:0000256" key="3">
    <source>
        <dbReference type="ARBA" id="ARBA00022679"/>
    </source>
</evidence>
<dbReference type="InterPro" id="IPR044925">
    <property type="entry name" value="His-Me_finger_sf"/>
</dbReference>
<dbReference type="Pfam" id="PF02945">
    <property type="entry name" value="Endonuclease_7"/>
    <property type="match status" value="1"/>
</dbReference>
<dbReference type="GO" id="GO:0042575">
    <property type="term" value="C:DNA polymerase complex"/>
    <property type="evidence" value="ECO:0007669"/>
    <property type="project" value="UniProtKB-ARBA"/>
</dbReference>
<name>A0A6G0Z0L3_APHCR</name>
<evidence type="ECO:0000256" key="4">
    <source>
        <dbReference type="ARBA" id="ARBA00022695"/>
    </source>
</evidence>
<dbReference type="GO" id="GO:0006260">
    <property type="term" value="P:DNA replication"/>
    <property type="evidence" value="ECO:0007669"/>
    <property type="project" value="UniProtKB-KW"/>
</dbReference>